<evidence type="ECO:0000259" key="4">
    <source>
        <dbReference type="PROSITE" id="PS50102"/>
    </source>
</evidence>
<sequence>MSSGFPSSSNTPPRRVVLPALPVLAGVARSRAPTPPTPSPLPEKEAVTGDLGLLAVGNSSIRPGSAPAAPPPSTAVKSPVVVQDASLGASLGVTPATEDDVFVSAPPTGPLVLAAAPNAIAQRIVHNLRPPVGPRGLQPRPDRVSQLPSARNAQGMFPPEALIFVANLSSQRTAEQLELSCHHVFDQFGTCHIFIKYDPRQHPFAFVQFEKVEDANNAMVYTTNLVLHGRKIRLERGKAERSVILSKKDGTAVTETEARHLLERYGRIELCVPANSRTNNLDGMFIKFAFYLDCQDALKGHPNSASPYTLVIAPAMEPRMRAGPNGAPMVRGFTEPRSTVDTKSIFVGNLPETVTRPELNAMFSEFGRIIQVNVIRKTFTDGGTNVFAFIEFAYAHEADRAALAERNLHGNKLRVEPKEYSVRRPSRCAQSTNSQYNHDAPNYSYDDAAYNTRAPATYNAPPMYTMNPLATPPHHGYSSGLGMQGYGQNAAAAMQYHTPPSAGFIQRMLPPGIFSPTPPQSYGYAAQAWGAGQYGMGSIQEYPEEGHY</sequence>
<dbReference type="Gene3D" id="3.30.70.330">
    <property type="match status" value="2"/>
</dbReference>
<organism evidence="5 6">
    <name type="scientific">Exophiala xenobiotica</name>
    <dbReference type="NCBI Taxonomy" id="348802"/>
    <lineage>
        <taxon>Eukaryota</taxon>
        <taxon>Fungi</taxon>
        <taxon>Dikarya</taxon>
        <taxon>Ascomycota</taxon>
        <taxon>Pezizomycotina</taxon>
        <taxon>Eurotiomycetes</taxon>
        <taxon>Chaetothyriomycetidae</taxon>
        <taxon>Chaetothyriales</taxon>
        <taxon>Herpotrichiellaceae</taxon>
        <taxon>Exophiala</taxon>
    </lineage>
</organism>
<evidence type="ECO:0000256" key="3">
    <source>
        <dbReference type="SAM" id="MobiDB-lite"/>
    </source>
</evidence>
<feature type="region of interest" description="Disordered" evidence="3">
    <location>
        <begin position="419"/>
        <end position="444"/>
    </location>
</feature>
<protein>
    <recommendedName>
        <fullName evidence="4">RRM domain-containing protein</fullName>
    </recommendedName>
</protein>
<proteinExistence type="predicted"/>
<dbReference type="SMART" id="SM00360">
    <property type="entry name" value="RRM"/>
    <property type="match status" value="2"/>
</dbReference>
<dbReference type="InterPro" id="IPR012677">
    <property type="entry name" value="Nucleotide-bd_a/b_plait_sf"/>
</dbReference>
<name>A0A0D2ETR1_9EURO</name>
<feature type="compositionally biased region" description="Polar residues" evidence="3">
    <location>
        <begin position="428"/>
        <end position="437"/>
    </location>
</feature>
<dbReference type="AlphaFoldDB" id="A0A0D2ETR1"/>
<accession>A0A0D2ETR1</accession>
<dbReference type="HOGENOM" id="CLU_032228_0_0_1"/>
<dbReference type="PANTHER" id="PTHR48025:SF1">
    <property type="entry name" value="RRM DOMAIN-CONTAINING PROTEIN"/>
    <property type="match status" value="1"/>
</dbReference>
<dbReference type="EMBL" id="KN847318">
    <property type="protein sequence ID" value="KIW59088.1"/>
    <property type="molecule type" value="Genomic_DNA"/>
</dbReference>
<dbReference type="SUPFAM" id="SSF54928">
    <property type="entry name" value="RNA-binding domain, RBD"/>
    <property type="match status" value="2"/>
</dbReference>
<evidence type="ECO:0000313" key="6">
    <source>
        <dbReference type="Proteomes" id="UP000054342"/>
    </source>
</evidence>
<dbReference type="PANTHER" id="PTHR48025">
    <property type="entry name" value="OS02G0815200 PROTEIN"/>
    <property type="match status" value="1"/>
</dbReference>
<dbReference type="InterPro" id="IPR035979">
    <property type="entry name" value="RBD_domain_sf"/>
</dbReference>
<dbReference type="Proteomes" id="UP000054342">
    <property type="component" value="Unassembled WGS sequence"/>
</dbReference>
<dbReference type="CDD" id="cd00590">
    <property type="entry name" value="RRM_SF"/>
    <property type="match status" value="1"/>
</dbReference>
<evidence type="ECO:0000313" key="5">
    <source>
        <dbReference type="EMBL" id="KIW59088.1"/>
    </source>
</evidence>
<evidence type="ECO:0000256" key="2">
    <source>
        <dbReference type="PROSITE-ProRule" id="PRU00176"/>
    </source>
</evidence>
<dbReference type="InterPro" id="IPR000504">
    <property type="entry name" value="RRM_dom"/>
</dbReference>
<dbReference type="GeneID" id="25325471"/>
<reference evidence="5 6" key="1">
    <citation type="submission" date="2015-01" db="EMBL/GenBank/DDBJ databases">
        <title>The Genome Sequence of Exophiala xenobiotica CBS118157.</title>
        <authorList>
            <consortium name="The Broad Institute Genomics Platform"/>
            <person name="Cuomo C."/>
            <person name="de Hoog S."/>
            <person name="Gorbushina A."/>
            <person name="Stielow B."/>
            <person name="Teixiera M."/>
            <person name="Abouelleil A."/>
            <person name="Chapman S.B."/>
            <person name="Priest M."/>
            <person name="Young S.K."/>
            <person name="Wortman J."/>
            <person name="Nusbaum C."/>
            <person name="Birren B."/>
        </authorList>
    </citation>
    <scope>NUCLEOTIDE SEQUENCE [LARGE SCALE GENOMIC DNA]</scope>
    <source>
        <strain evidence="5 6">CBS 118157</strain>
    </source>
</reference>
<feature type="domain" description="RRM" evidence="4">
    <location>
        <begin position="161"/>
        <end position="239"/>
    </location>
</feature>
<gene>
    <name evidence="5" type="ORF">PV05_03563</name>
</gene>
<dbReference type="GO" id="GO:0003729">
    <property type="term" value="F:mRNA binding"/>
    <property type="evidence" value="ECO:0007669"/>
    <property type="project" value="TreeGrafter"/>
</dbReference>
<dbReference type="InterPro" id="IPR050502">
    <property type="entry name" value="Euk_RNA-bind_prot"/>
</dbReference>
<feature type="domain" description="RRM" evidence="4">
    <location>
        <begin position="343"/>
        <end position="420"/>
    </location>
</feature>
<dbReference type="STRING" id="348802.A0A0D2ETR1"/>
<dbReference type="PROSITE" id="PS50102">
    <property type="entry name" value="RRM"/>
    <property type="match status" value="2"/>
</dbReference>
<evidence type="ECO:0000256" key="1">
    <source>
        <dbReference type="ARBA" id="ARBA00022884"/>
    </source>
</evidence>
<dbReference type="RefSeq" id="XP_013319672.1">
    <property type="nucleotide sequence ID" value="XM_013464218.1"/>
</dbReference>
<keyword evidence="6" id="KW-1185">Reference proteome</keyword>
<dbReference type="Pfam" id="PF00076">
    <property type="entry name" value="RRM_1"/>
    <property type="match status" value="2"/>
</dbReference>
<dbReference type="OrthoDB" id="410044at2759"/>
<keyword evidence="1 2" id="KW-0694">RNA-binding</keyword>